<dbReference type="EMBL" id="JACHJY010000007">
    <property type="protein sequence ID" value="MBB4983868.1"/>
    <property type="molecule type" value="Genomic_DNA"/>
</dbReference>
<gene>
    <name evidence="2" type="ORF">GGE06_004814</name>
</gene>
<protein>
    <submittedName>
        <fullName evidence="2">Uncharacterized protein</fullName>
    </submittedName>
</protein>
<keyword evidence="3" id="KW-1185">Reference proteome</keyword>
<dbReference type="Proteomes" id="UP000582643">
    <property type="component" value="Unassembled WGS sequence"/>
</dbReference>
<accession>A0A7W7XE52</accession>
<reference evidence="2 3" key="1">
    <citation type="submission" date="2020-08" db="EMBL/GenBank/DDBJ databases">
        <title>Genomic Encyclopedia of Type Strains, Phase III (KMG-III): the genomes of soil and plant-associated and newly described type strains.</title>
        <authorList>
            <person name="Whitman W."/>
        </authorList>
    </citation>
    <scope>NUCLEOTIDE SEQUENCE [LARGE SCALE GENOMIC DNA]</scope>
    <source>
        <strain evidence="2 3">SFB5A</strain>
    </source>
</reference>
<evidence type="ECO:0000256" key="1">
    <source>
        <dbReference type="SAM" id="MobiDB-lite"/>
    </source>
</evidence>
<evidence type="ECO:0000313" key="2">
    <source>
        <dbReference type="EMBL" id="MBB4983868.1"/>
    </source>
</evidence>
<dbReference type="AlphaFoldDB" id="A0A7W7XE52"/>
<organism evidence="2 3">
    <name type="scientific">Streptomyces nymphaeiformis</name>
    <dbReference type="NCBI Taxonomy" id="2663842"/>
    <lineage>
        <taxon>Bacteria</taxon>
        <taxon>Bacillati</taxon>
        <taxon>Actinomycetota</taxon>
        <taxon>Actinomycetes</taxon>
        <taxon>Kitasatosporales</taxon>
        <taxon>Streptomycetaceae</taxon>
        <taxon>Streptomyces</taxon>
    </lineage>
</organism>
<feature type="region of interest" description="Disordered" evidence="1">
    <location>
        <begin position="19"/>
        <end position="40"/>
    </location>
</feature>
<proteinExistence type="predicted"/>
<sequence length="40" mass="4166">MPLLARCFAGISPRGFGFPNLGFGGGHHRPQTPGPPTMST</sequence>
<evidence type="ECO:0000313" key="3">
    <source>
        <dbReference type="Proteomes" id="UP000582643"/>
    </source>
</evidence>
<name>A0A7W7XE52_9ACTN</name>
<comment type="caution">
    <text evidence="2">The sequence shown here is derived from an EMBL/GenBank/DDBJ whole genome shotgun (WGS) entry which is preliminary data.</text>
</comment>